<evidence type="ECO:0000313" key="1">
    <source>
        <dbReference type="EMBL" id="KAJ8425507.1"/>
    </source>
</evidence>
<organism evidence="1 2">
    <name type="scientific">Carnegiea gigantea</name>
    <dbReference type="NCBI Taxonomy" id="171969"/>
    <lineage>
        <taxon>Eukaryota</taxon>
        <taxon>Viridiplantae</taxon>
        <taxon>Streptophyta</taxon>
        <taxon>Embryophyta</taxon>
        <taxon>Tracheophyta</taxon>
        <taxon>Spermatophyta</taxon>
        <taxon>Magnoliopsida</taxon>
        <taxon>eudicotyledons</taxon>
        <taxon>Gunneridae</taxon>
        <taxon>Pentapetalae</taxon>
        <taxon>Caryophyllales</taxon>
        <taxon>Cactineae</taxon>
        <taxon>Cactaceae</taxon>
        <taxon>Cactoideae</taxon>
        <taxon>Echinocereeae</taxon>
        <taxon>Carnegiea</taxon>
    </lineage>
</organism>
<gene>
    <name evidence="1" type="ORF">Cgig2_015881</name>
</gene>
<proteinExistence type="predicted"/>
<keyword evidence="2" id="KW-1185">Reference proteome</keyword>
<name>A0A9Q1JHI4_9CARY</name>
<sequence length="151" mass="17333">MMVTKAMVSIQVDKFQDLVNSDKYLKGKKKIERTLGYIALQEMQQQYLIPCQDQVQLRCWPLKDLHLKSPGPGTVSLVEGREMVAIECSREQLAWVIQQSVLALCCRQMPCQTQVPLPSECYSSPVLHYAHPLNHFSWLQNYKQSCLLVHG</sequence>
<dbReference type="Proteomes" id="UP001153076">
    <property type="component" value="Unassembled WGS sequence"/>
</dbReference>
<protein>
    <submittedName>
        <fullName evidence="1">Uncharacterized protein</fullName>
    </submittedName>
</protein>
<dbReference type="EMBL" id="JAKOGI010001460">
    <property type="protein sequence ID" value="KAJ8425507.1"/>
    <property type="molecule type" value="Genomic_DNA"/>
</dbReference>
<evidence type="ECO:0000313" key="2">
    <source>
        <dbReference type="Proteomes" id="UP001153076"/>
    </source>
</evidence>
<reference evidence="1" key="1">
    <citation type="submission" date="2022-04" db="EMBL/GenBank/DDBJ databases">
        <title>Carnegiea gigantea Genome sequencing and assembly v2.</title>
        <authorList>
            <person name="Copetti D."/>
            <person name="Sanderson M.J."/>
            <person name="Burquez A."/>
            <person name="Wojciechowski M.F."/>
        </authorList>
    </citation>
    <scope>NUCLEOTIDE SEQUENCE</scope>
    <source>
        <strain evidence="1">SGP5-SGP5p</strain>
        <tissue evidence="1">Aerial part</tissue>
    </source>
</reference>
<accession>A0A9Q1JHI4</accession>
<comment type="caution">
    <text evidence="1">The sequence shown here is derived from an EMBL/GenBank/DDBJ whole genome shotgun (WGS) entry which is preliminary data.</text>
</comment>
<dbReference type="AlphaFoldDB" id="A0A9Q1JHI4"/>